<evidence type="ECO:0000256" key="2">
    <source>
        <dbReference type="ARBA" id="ARBA00023002"/>
    </source>
</evidence>
<keyword evidence="5" id="KW-1185">Reference proteome</keyword>
<dbReference type="SMART" id="SM00822">
    <property type="entry name" value="PKS_KR"/>
    <property type="match status" value="1"/>
</dbReference>
<dbReference type="Proteomes" id="UP000603352">
    <property type="component" value="Unassembled WGS sequence"/>
</dbReference>
<dbReference type="Pfam" id="PF13561">
    <property type="entry name" value="adh_short_C2"/>
    <property type="match status" value="1"/>
</dbReference>
<evidence type="ECO:0000259" key="3">
    <source>
        <dbReference type="SMART" id="SM00822"/>
    </source>
</evidence>
<comment type="caution">
    <text evidence="4">The sequence shown here is derived from an EMBL/GenBank/DDBJ whole genome shotgun (WGS) entry which is preliminary data.</text>
</comment>
<dbReference type="PROSITE" id="PS00061">
    <property type="entry name" value="ADH_SHORT"/>
    <property type="match status" value="1"/>
</dbReference>
<dbReference type="PANTHER" id="PTHR42760">
    <property type="entry name" value="SHORT-CHAIN DEHYDROGENASES/REDUCTASES FAMILY MEMBER"/>
    <property type="match status" value="1"/>
</dbReference>
<dbReference type="InterPro" id="IPR036291">
    <property type="entry name" value="NAD(P)-bd_dom_sf"/>
</dbReference>
<dbReference type="InterPro" id="IPR002347">
    <property type="entry name" value="SDR_fam"/>
</dbReference>
<dbReference type="Gene3D" id="3.40.50.720">
    <property type="entry name" value="NAD(P)-binding Rossmann-like Domain"/>
    <property type="match status" value="1"/>
</dbReference>
<evidence type="ECO:0000313" key="4">
    <source>
        <dbReference type="EMBL" id="GGB47548.1"/>
    </source>
</evidence>
<dbReference type="InterPro" id="IPR020904">
    <property type="entry name" value="Sc_DH/Rdtase_CS"/>
</dbReference>
<feature type="domain" description="Ketoreductase" evidence="3">
    <location>
        <begin position="14"/>
        <end position="200"/>
    </location>
</feature>
<dbReference type="PANTHER" id="PTHR42760:SF133">
    <property type="entry name" value="3-OXOACYL-[ACYL-CARRIER-PROTEIN] REDUCTASE"/>
    <property type="match status" value="1"/>
</dbReference>
<protein>
    <submittedName>
        <fullName evidence="4">Dehydrogenase</fullName>
    </submittedName>
</protein>
<evidence type="ECO:0000256" key="1">
    <source>
        <dbReference type="ARBA" id="ARBA00006484"/>
    </source>
</evidence>
<comment type="similarity">
    <text evidence="1">Belongs to the short-chain dehydrogenases/reductases (SDR) family.</text>
</comment>
<organism evidence="4 5">
    <name type="scientific">Tistrella bauzanensis</name>
    <dbReference type="NCBI Taxonomy" id="657419"/>
    <lineage>
        <taxon>Bacteria</taxon>
        <taxon>Pseudomonadati</taxon>
        <taxon>Pseudomonadota</taxon>
        <taxon>Alphaproteobacteria</taxon>
        <taxon>Geminicoccales</taxon>
        <taxon>Geminicoccaceae</taxon>
        <taxon>Tistrella</taxon>
    </lineage>
</organism>
<gene>
    <name evidence="4" type="ORF">GCM10011505_30810</name>
</gene>
<dbReference type="NCBIfam" id="NF005559">
    <property type="entry name" value="PRK07231.1"/>
    <property type="match status" value="1"/>
</dbReference>
<dbReference type="PRINTS" id="PR00081">
    <property type="entry name" value="GDHRDH"/>
</dbReference>
<reference evidence="5" key="1">
    <citation type="journal article" date="2019" name="Int. J. Syst. Evol. Microbiol.">
        <title>The Global Catalogue of Microorganisms (GCM) 10K type strain sequencing project: providing services to taxonomists for standard genome sequencing and annotation.</title>
        <authorList>
            <consortium name="The Broad Institute Genomics Platform"/>
            <consortium name="The Broad Institute Genome Sequencing Center for Infectious Disease"/>
            <person name="Wu L."/>
            <person name="Ma J."/>
        </authorList>
    </citation>
    <scope>NUCLEOTIDE SEQUENCE [LARGE SCALE GENOMIC DNA]</scope>
    <source>
        <strain evidence="5">CGMCC 1.10188</strain>
    </source>
</reference>
<sequence length="264" mass="27557">MSAAVARAGRLEGKVVLITGAAGGLGQAMAHLFAAEGATLVLTDLGQDRLDALKAALSSSGYDRVLVMEQDVTDEALWEEVIDKTVAGLGRLDVLVNNAGIGYMADLEETSLAEWKRVHAINAEGPFLGTRKAIKVMKLTGGGSIVNISSIAGLIGAVNLAAYCSSKGAVRLFTKAAALHCARRGYNIRVNSVHPSFTETPMVRDMITSARNPDKMEAALATAAPMGRMGRPDEVAYAVLYLASDESSFVTGTELAVDGGNTAT</sequence>
<dbReference type="SUPFAM" id="SSF51735">
    <property type="entry name" value="NAD(P)-binding Rossmann-fold domains"/>
    <property type="match status" value="1"/>
</dbReference>
<dbReference type="InterPro" id="IPR057326">
    <property type="entry name" value="KR_dom"/>
</dbReference>
<name>A0ABQ1INH4_9PROT</name>
<dbReference type="EMBL" id="BMDZ01000037">
    <property type="protein sequence ID" value="GGB47548.1"/>
    <property type="molecule type" value="Genomic_DNA"/>
</dbReference>
<proteinExistence type="inferred from homology"/>
<keyword evidence="2" id="KW-0560">Oxidoreductase</keyword>
<dbReference type="RefSeq" id="WP_188579449.1">
    <property type="nucleotide sequence ID" value="NZ_BMDZ01000037.1"/>
</dbReference>
<dbReference type="PRINTS" id="PR00080">
    <property type="entry name" value="SDRFAMILY"/>
</dbReference>
<evidence type="ECO:0000313" key="5">
    <source>
        <dbReference type="Proteomes" id="UP000603352"/>
    </source>
</evidence>
<accession>A0ABQ1INH4</accession>